<dbReference type="SMART" id="SM00052">
    <property type="entry name" value="EAL"/>
    <property type="match status" value="1"/>
</dbReference>
<protein>
    <submittedName>
        <fullName evidence="3">Diguanylate cyclase</fullName>
        <ecNumber evidence="3">2.7.7.65</ecNumber>
    </submittedName>
</protein>
<dbReference type="InterPro" id="IPR043128">
    <property type="entry name" value="Rev_trsase/Diguanyl_cyclase"/>
</dbReference>
<dbReference type="PANTHER" id="PTHR44757:SF2">
    <property type="entry name" value="BIOFILM ARCHITECTURE MAINTENANCE PROTEIN MBAA"/>
    <property type="match status" value="1"/>
</dbReference>
<dbReference type="CDD" id="cd01949">
    <property type="entry name" value="GGDEF"/>
    <property type="match status" value="1"/>
</dbReference>
<dbReference type="InterPro" id="IPR000014">
    <property type="entry name" value="PAS"/>
</dbReference>
<keyword evidence="3" id="KW-0808">Transferase</keyword>
<dbReference type="NCBIfam" id="TIGR00254">
    <property type="entry name" value="GGDEF"/>
    <property type="match status" value="1"/>
</dbReference>
<gene>
    <name evidence="3" type="ORF">ABS311_11500</name>
</gene>
<dbReference type="InterPro" id="IPR035965">
    <property type="entry name" value="PAS-like_dom_sf"/>
</dbReference>
<dbReference type="EMBL" id="JBELOE010000212">
    <property type="protein sequence ID" value="MER2492501.1"/>
    <property type="molecule type" value="Genomic_DNA"/>
</dbReference>
<dbReference type="NCBIfam" id="TIGR00229">
    <property type="entry name" value="sensory_box"/>
    <property type="match status" value="1"/>
</dbReference>
<name>A0ABV1RHT2_9ALTE</name>
<dbReference type="RefSeq" id="WP_185976694.1">
    <property type="nucleotide sequence ID" value="NZ_CP041660.1"/>
</dbReference>
<dbReference type="PANTHER" id="PTHR44757">
    <property type="entry name" value="DIGUANYLATE CYCLASE DGCP"/>
    <property type="match status" value="1"/>
</dbReference>
<dbReference type="PROSITE" id="PS50887">
    <property type="entry name" value="GGDEF"/>
    <property type="match status" value="1"/>
</dbReference>
<dbReference type="Gene3D" id="3.30.450.20">
    <property type="entry name" value="PAS domain"/>
    <property type="match status" value="1"/>
</dbReference>
<dbReference type="InterPro" id="IPR001633">
    <property type="entry name" value="EAL_dom"/>
</dbReference>
<dbReference type="SMART" id="SM00267">
    <property type="entry name" value="GGDEF"/>
    <property type="match status" value="1"/>
</dbReference>
<dbReference type="SUPFAM" id="SSF141868">
    <property type="entry name" value="EAL domain-like"/>
    <property type="match status" value="1"/>
</dbReference>
<keyword evidence="3" id="KW-0548">Nucleotidyltransferase</keyword>
<dbReference type="InterPro" id="IPR052155">
    <property type="entry name" value="Biofilm_reg_signaling"/>
</dbReference>
<dbReference type="InterPro" id="IPR035919">
    <property type="entry name" value="EAL_sf"/>
</dbReference>
<dbReference type="Gene3D" id="3.30.70.270">
    <property type="match status" value="1"/>
</dbReference>
<dbReference type="InterPro" id="IPR029787">
    <property type="entry name" value="Nucleotide_cyclase"/>
</dbReference>
<reference evidence="3 4" key="1">
    <citation type="submission" date="2024-06" db="EMBL/GenBank/DDBJ databases">
        <authorList>
            <person name="Chen R.Y."/>
        </authorList>
    </citation>
    <scope>NUCLEOTIDE SEQUENCE [LARGE SCALE GENOMIC DNA]</scope>
    <source>
        <strain evidence="3 4">D2</strain>
    </source>
</reference>
<dbReference type="SUPFAM" id="SSF55073">
    <property type="entry name" value="Nucleotide cyclase"/>
    <property type="match status" value="1"/>
</dbReference>
<dbReference type="EC" id="2.7.7.65" evidence="3"/>
<dbReference type="PROSITE" id="PS50883">
    <property type="entry name" value="EAL"/>
    <property type="match status" value="1"/>
</dbReference>
<dbReference type="CDD" id="cd00130">
    <property type="entry name" value="PAS"/>
    <property type="match status" value="1"/>
</dbReference>
<evidence type="ECO:0000259" key="2">
    <source>
        <dbReference type="PROSITE" id="PS50887"/>
    </source>
</evidence>
<dbReference type="Pfam" id="PF00990">
    <property type="entry name" value="GGDEF"/>
    <property type="match status" value="1"/>
</dbReference>
<proteinExistence type="predicted"/>
<dbReference type="Pfam" id="PF00563">
    <property type="entry name" value="EAL"/>
    <property type="match status" value="1"/>
</dbReference>
<dbReference type="CDD" id="cd01948">
    <property type="entry name" value="EAL"/>
    <property type="match status" value="1"/>
</dbReference>
<dbReference type="GO" id="GO:0052621">
    <property type="term" value="F:diguanylate cyclase activity"/>
    <property type="evidence" value="ECO:0007669"/>
    <property type="project" value="UniProtKB-EC"/>
</dbReference>
<comment type="caution">
    <text evidence="3">The sequence shown here is derived from an EMBL/GenBank/DDBJ whole genome shotgun (WGS) entry which is preliminary data.</text>
</comment>
<sequence length="667" mass="75509">MKKNILSTNNSTIQYGVREELASALLSFVELQGGFYVLYDTNGVAILSSANLPPELSSVVNKMLNLNTQKKTINPVLRRHKSTSSQGFNISVDEVYYQDEMYLLLIGAPEKSLVVELYNAFPIGVIKTDAQLSLKYCNTHTYTLLGLGQDELQGNNWLNAFDDVSRERIFEFLSNEKNFEEKLRLITQVITPLGRTKVISVAIDQQYDLLGHLVSYYIMLQDITQEYKESSYLKHLATHDSLTQLHNRVSLLQEIETLYNTDKISSSALLFIDLDKFKYINDNLGHHIGDELLKIVGKRLLNTTRSSDIVARIGGDEFVVILTNVTNDIIALDRAQAIVEKLNRPCVIESHEINVHSSIGLTMGHIILTRHPKEKNADKIAELWLSASDSAMYQAKSNKVNDITLYTDELSNQLTSLLATQNAINDLETKKAFTSFFQPIYQGDKIYALEALTRFDSDALSDIESVFEQIREHKRGQTILYRIIQRNLLGYSLLMNENITDIPCLNINIDLHLMTNGNFANKFSNMLIDYNIPPNKVFIEITERDTSAHIDDNIYKNIAALKNIDVRMSLDDFGRGYSSIERLIKLGLDQVKIDKVFLSGDLTHQQKQSALMAAVNLGKALDLQLLLEGIENEHDQALAEQCGVPLRQGYFYNKPMPVEKIKKLLGK</sequence>
<organism evidence="3 4">
    <name type="scientific">Catenovulum sediminis</name>
    <dbReference type="NCBI Taxonomy" id="1740262"/>
    <lineage>
        <taxon>Bacteria</taxon>
        <taxon>Pseudomonadati</taxon>
        <taxon>Pseudomonadota</taxon>
        <taxon>Gammaproteobacteria</taxon>
        <taxon>Alteromonadales</taxon>
        <taxon>Alteromonadaceae</taxon>
        <taxon>Catenovulum</taxon>
    </lineage>
</organism>
<evidence type="ECO:0000313" key="4">
    <source>
        <dbReference type="Proteomes" id="UP001467690"/>
    </source>
</evidence>
<keyword evidence="4" id="KW-1185">Reference proteome</keyword>
<dbReference type="Proteomes" id="UP001467690">
    <property type="component" value="Unassembled WGS sequence"/>
</dbReference>
<feature type="domain" description="GGDEF" evidence="2">
    <location>
        <begin position="265"/>
        <end position="408"/>
    </location>
</feature>
<dbReference type="InterPro" id="IPR000160">
    <property type="entry name" value="GGDEF_dom"/>
</dbReference>
<feature type="domain" description="EAL" evidence="1">
    <location>
        <begin position="417"/>
        <end position="667"/>
    </location>
</feature>
<dbReference type="SMART" id="SM00091">
    <property type="entry name" value="PAS"/>
    <property type="match status" value="1"/>
</dbReference>
<accession>A0ABV1RHT2</accession>
<dbReference type="Gene3D" id="3.20.20.450">
    <property type="entry name" value="EAL domain"/>
    <property type="match status" value="1"/>
</dbReference>
<evidence type="ECO:0000259" key="1">
    <source>
        <dbReference type="PROSITE" id="PS50883"/>
    </source>
</evidence>
<evidence type="ECO:0000313" key="3">
    <source>
        <dbReference type="EMBL" id="MER2492501.1"/>
    </source>
</evidence>
<dbReference type="SUPFAM" id="SSF55785">
    <property type="entry name" value="PYP-like sensor domain (PAS domain)"/>
    <property type="match status" value="1"/>
</dbReference>